<dbReference type="Gene3D" id="1.10.287.3610">
    <property type="match status" value="1"/>
</dbReference>
<dbReference type="InterPro" id="IPR036945">
    <property type="entry name" value="DAGK_sf"/>
</dbReference>
<comment type="similarity">
    <text evidence="2">Belongs to the bacterial diacylglycerol kinase family.</text>
</comment>
<evidence type="ECO:0000313" key="17">
    <source>
        <dbReference type="Proteomes" id="UP000636010"/>
    </source>
</evidence>
<keyword evidence="7" id="KW-0547">Nucleotide-binding</keyword>
<evidence type="ECO:0000256" key="14">
    <source>
        <dbReference type="ARBA" id="ARBA00023264"/>
    </source>
</evidence>
<dbReference type="InterPro" id="IPR000829">
    <property type="entry name" value="DAGK"/>
</dbReference>
<keyword evidence="3" id="KW-1003">Cell membrane</keyword>
<keyword evidence="12 15" id="KW-0472">Membrane</keyword>
<evidence type="ECO:0000256" key="13">
    <source>
        <dbReference type="ARBA" id="ARBA00023209"/>
    </source>
</evidence>
<gene>
    <name evidence="16" type="ORF">GCM10011506_14200</name>
</gene>
<sequence length="120" mass="13179">MLGIKNSINKNIKSYGYALKGIYMLFEENNFRIQLLAATIAISLGFRLGITADHWLIIIACIGVVLMAEAGNTALEKLCDHLHPQQHEVIGKVKDLSAGAVLIVAFAAAIIGTMVFWQYF</sequence>
<evidence type="ECO:0000256" key="6">
    <source>
        <dbReference type="ARBA" id="ARBA00022692"/>
    </source>
</evidence>
<keyword evidence="13" id="KW-0594">Phospholipid biosynthesis</keyword>
<dbReference type="Proteomes" id="UP000636010">
    <property type="component" value="Unassembled WGS sequence"/>
</dbReference>
<evidence type="ECO:0000256" key="10">
    <source>
        <dbReference type="ARBA" id="ARBA00022989"/>
    </source>
</evidence>
<keyword evidence="10 15" id="KW-1133">Transmembrane helix</keyword>
<keyword evidence="8" id="KW-0418">Kinase</keyword>
<evidence type="ECO:0000256" key="15">
    <source>
        <dbReference type="SAM" id="Phobius"/>
    </source>
</evidence>
<feature type="transmembrane region" description="Helical" evidence="15">
    <location>
        <begin position="33"/>
        <end position="50"/>
    </location>
</feature>
<reference evidence="17" key="1">
    <citation type="journal article" date="2019" name="Int. J. Syst. Evol. Microbiol.">
        <title>The Global Catalogue of Microorganisms (GCM) 10K type strain sequencing project: providing services to taxonomists for standard genome sequencing and annotation.</title>
        <authorList>
            <consortium name="The Broad Institute Genomics Platform"/>
            <consortium name="The Broad Institute Genome Sequencing Center for Infectious Disease"/>
            <person name="Wu L."/>
            <person name="Ma J."/>
        </authorList>
    </citation>
    <scope>NUCLEOTIDE SEQUENCE [LARGE SCALE GENOMIC DNA]</scope>
    <source>
        <strain evidence="17">CGMCC 1.10832</strain>
    </source>
</reference>
<keyword evidence="9" id="KW-0067">ATP-binding</keyword>
<dbReference type="PANTHER" id="PTHR34299">
    <property type="entry name" value="DIACYLGLYCEROL KINASE"/>
    <property type="match status" value="1"/>
</dbReference>
<keyword evidence="5" id="KW-0808">Transferase</keyword>
<evidence type="ECO:0000256" key="2">
    <source>
        <dbReference type="ARBA" id="ARBA00005967"/>
    </source>
</evidence>
<keyword evidence="4" id="KW-0444">Lipid biosynthesis</keyword>
<evidence type="ECO:0000256" key="3">
    <source>
        <dbReference type="ARBA" id="ARBA00022475"/>
    </source>
</evidence>
<evidence type="ECO:0000256" key="11">
    <source>
        <dbReference type="ARBA" id="ARBA00023098"/>
    </source>
</evidence>
<evidence type="ECO:0000313" key="16">
    <source>
        <dbReference type="EMBL" id="GGC29946.1"/>
    </source>
</evidence>
<dbReference type="RefSeq" id="WP_188461724.1">
    <property type="nucleotide sequence ID" value="NZ_BAABHU010000004.1"/>
</dbReference>
<organism evidence="16 17">
    <name type="scientific">Marivirga lumbricoides</name>
    <dbReference type="NCBI Taxonomy" id="1046115"/>
    <lineage>
        <taxon>Bacteria</taxon>
        <taxon>Pseudomonadati</taxon>
        <taxon>Bacteroidota</taxon>
        <taxon>Cytophagia</taxon>
        <taxon>Cytophagales</taxon>
        <taxon>Marivirgaceae</taxon>
        <taxon>Marivirga</taxon>
    </lineage>
</organism>
<evidence type="ECO:0000256" key="5">
    <source>
        <dbReference type="ARBA" id="ARBA00022679"/>
    </source>
</evidence>
<evidence type="ECO:0000256" key="8">
    <source>
        <dbReference type="ARBA" id="ARBA00022777"/>
    </source>
</evidence>
<protein>
    <recommendedName>
        <fullName evidence="18">Diacylglycerol kinase</fullName>
    </recommendedName>
</protein>
<evidence type="ECO:0000256" key="9">
    <source>
        <dbReference type="ARBA" id="ARBA00022840"/>
    </source>
</evidence>
<accession>A0ABQ1LUD0</accession>
<comment type="subcellular location">
    <subcellularLocation>
        <location evidence="1">Cell membrane</location>
        <topology evidence="1">Multi-pass membrane protein</topology>
    </subcellularLocation>
</comment>
<keyword evidence="17" id="KW-1185">Reference proteome</keyword>
<dbReference type="InterPro" id="IPR033717">
    <property type="entry name" value="UDPK"/>
</dbReference>
<evidence type="ECO:0000256" key="4">
    <source>
        <dbReference type="ARBA" id="ARBA00022516"/>
    </source>
</evidence>
<comment type="caution">
    <text evidence="16">The sequence shown here is derived from an EMBL/GenBank/DDBJ whole genome shotgun (WGS) entry which is preliminary data.</text>
</comment>
<dbReference type="EMBL" id="BMEC01000004">
    <property type="protein sequence ID" value="GGC29946.1"/>
    <property type="molecule type" value="Genomic_DNA"/>
</dbReference>
<feature type="transmembrane region" description="Helical" evidence="15">
    <location>
        <begin position="96"/>
        <end position="119"/>
    </location>
</feature>
<dbReference type="PANTHER" id="PTHR34299:SF1">
    <property type="entry name" value="DIACYLGLYCEROL KINASE"/>
    <property type="match status" value="1"/>
</dbReference>
<dbReference type="Pfam" id="PF01219">
    <property type="entry name" value="DAGK_prokar"/>
    <property type="match status" value="1"/>
</dbReference>
<proteinExistence type="inferred from homology"/>
<keyword evidence="11" id="KW-0443">Lipid metabolism</keyword>
<evidence type="ECO:0000256" key="1">
    <source>
        <dbReference type="ARBA" id="ARBA00004651"/>
    </source>
</evidence>
<feature type="transmembrane region" description="Helical" evidence="15">
    <location>
        <begin position="56"/>
        <end position="75"/>
    </location>
</feature>
<name>A0ABQ1LUD0_9BACT</name>
<evidence type="ECO:0000256" key="12">
    <source>
        <dbReference type="ARBA" id="ARBA00023136"/>
    </source>
</evidence>
<evidence type="ECO:0008006" key="18">
    <source>
        <dbReference type="Google" id="ProtNLM"/>
    </source>
</evidence>
<dbReference type="CDD" id="cd14265">
    <property type="entry name" value="UDPK_IM_like"/>
    <property type="match status" value="1"/>
</dbReference>
<evidence type="ECO:0000256" key="7">
    <source>
        <dbReference type="ARBA" id="ARBA00022741"/>
    </source>
</evidence>
<keyword evidence="14" id="KW-1208">Phospholipid metabolism</keyword>
<keyword evidence="6 15" id="KW-0812">Transmembrane</keyword>